<organism evidence="2 3">
    <name type="scientific">Neokomagataea anthophila</name>
    <dbReference type="NCBI Taxonomy" id="2826925"/>
    <lineage>
        <taxon>Bacteria</taxon>
        <taxon>Pseudomonadati</taxon>
        <taxon>Pseudomonadota</taxon>
        <taxon>Alphaproteobacteria</taxon>
        <taxon>Acetobacterales</taxon>
        <taxon>Acetobacteraceae</taxon>
        <taxon>Neokomagataea</taxon>
    </lineage>
</organism>
<proteinExistence type="predicted"/>
<dbReference type="RefSeq" id="WP_211681116.1">
    <property type="nucleotide sequence ID" value="NZ_JAGRQH010000003.1"/>
</dbReference>
<sequence>MSHNLDRLKKMSFSLRAVLWLGREYGAFRLNSGSCPLRWYVAEDGTVDVQAHGSVVRSMHTDGFFYPVAEGLFALTPKGAGLAEGLLCEPLGLRQAETKTVEPFWLSDAQMHRISMCFPQYSGEVRKDDRAVMSGIVHVLRSGIAWGRAPACYGKSARLFHRFRQWAVAGVLDQVLSNLLEPSDGRMTLVIDDVVLLSHRTGRTYAAKGCFPILAPVEDMPCAV</sequence>
<evidence type="ECO:0000313" key="2">
    <source>
        <dbReference type="EMBL" id="MBR0559524.1"/>
    </source>
</evidence>
<comment type="caution">
    <text evidence="2">The sequence shown here is derived from an EMBL/GenBank/DDBJ whole genome shotgun (WGS) entry which is preliminary data.</text>
</comment>
<name>A0ABS5E6K8_9PROT</name>
<evidence type="ECO:0000259" key="1">
    <source>
        <dbReference type="Pfam" id="PF13340"/>
    </source>
</evidence>
<dbReference type="EMBL" id="JAGRQH010000003">
    <property type="protein sequence ID" value="MBR0559524.1"/>
    <property type="molecule type" value="Genomic_DNA"/>
</dbReference>
<dbReference type="Pfam" id="PF13340">
    <property type="entry name" value="DUF4096"/>
    <property type="match status" value="1"/>
</dbReference>
<dbReference type="InterPro" id="IPR025161">
    <property type="entry name" value="IS402-like_dom"/>
</dbReference>
<dbReference type="PANTHER" id="PTHR46637:SF1">
    <property type="entry name" value="BLL5188 PROTEIN"/>
    <property type="match status" value="1"/>
</dbReference>
<protein>
    <submittedName>
        <fullName evidence="2">Transposase</fullName>
    </submittedName>
</protein>
<evidence type="ECO:0000313" key="3">
    <source>
        <dbReference type="Proteomes" id="UP000677812"/>
    </source>
</evidence>
<feature type="domain" description="Insertion element IS402-like" evidence="1">
    <location>
        <begin position="106"/>
        <end position="175"/>
    </location>
</feature>
<dbReference type="InterPro" id="IPR052909">
    <property type="entry name" value="Transposase_6_like"/>
</dbReference>
<keyword evidence="3" id="KW-1185">Reference proteome</keyword>
<accession>A0ABS5E6K8</accession>
<dbReference type="Proteomes" id="UP000677812">
    <property type="component" value="Unassembled WGS sequence"/>
</dbReference>
<reference evidence="2 3" key="1">
    <citation type="submission" date="2021-04" db="EMBL/GenBank/DDBJ databases">
        <title>The complete genome sequence of Neokomagataea sp. TBRC 2177.</title>
        <authorList>
            <person name="Charoenyingcharoen P."/>
            <person name="Yukphan P."/>
        </authorList>
    </citation>
    <scope>NUCLEOTIDE SEQUENCE [LARGE SCALE GENOMIC DNA]</scope>
    <source>
        <strain evidence="2 3">TBRC 2177</strain>
    </source>
</reference>
<dbReference type="PANTHER" id="PTHR46637">
    <property type="entry name" value="TIS1421-TRANSPOSASE PROTEIN A"/>
    <property type="match status" value="1"/>
</dbReference>
<gene>
    <name evidence="2" type="ORF">KB213_05570</name>
</gene>